<reference evidence="2" key="2">
    <citation type="submission" date="2016-05" db="EMBL/GenBank/DDBJ databases">
        <title>Comparative analysis highlights variable genome content of wheat rusts and divergence of the mating loci.</title>
        <authorList>
            <person name="Cuomo C.A."/>
            <person name="Bakkeren G."/>
            <person name="Szabo L."/>
            <person name="Khalil H."/>
            <person name="Joly D."/>
            <person name="Goldberg J."/>
            <person name="Young S."/>
            <person name="Zeng Q."/>
            <person name="Fellers J."/>
        </authorList>
    </citation>
    <scope>NUCLEOTIDE SEQUENCE [LARGE SCALE GENOMIC DNA]</scope>
    <source>
        <strain evidence="2">1-1 BBBD Race 1</strain>
    </source>
</reference>
<proteinExistence type="predicted"/>
<gene>
    <name evidence="2" type="ORF">PTTG_11279</name>
</gene>
<dbReference type="OrthoDB" id="2519218at2759"/>
<evidence type="ECO:0000313" key="3">
    <source>
        <dbReference type="EnsemblFungi" id="PTTG_11279-t43_1-p1"/>
    </source>
</evidence>
<evidence type="ECO:0000256" key="1">
    <source>
        <dbReference type="SAM" id="MobiDB-lite"/>
    </source>
</evidence>
<accession>A0A180G803</accession>
<reference evidence="3 4" key="3">
    <citation type="journal article" date="2017" name="G3 (Bethesda)">
        <title>Comparative analysis highlights variable genome content of wheat rusts and divergence of the mating loci.</title>
        <authorList>
            <person name="Cuomo C.A."/>
            <person name="Bakkeren G."/>
            <person name="Khalil H.B."/>
            <person name="Panwar V."/>
            <person name="Joly D."/>
            <person name="Linning R."/>
            <person name="Sakthikumar S."/>
            <person name="Song X."/>
            <person name="Adiconis X."/>
            <person name="Fan L."/>
            <person name="Goldberg J.M."/>
            <person name="Levin J.Z."/>
            <person name="Young S."/>
            <person name="Zeng Q."/>
            <person name="Anikster Y."/>
            <person name="Bruce M."/>
            <person name="Wang M."/>
            <person name="Yin C."/>
            <person name="McCallum B."/>
            <person name="Szabo L.J."/>
            <person name="Hulbert S."/>
            <person name="Chen X."/>
            <person name="Fellers J.P."/>
        </authorList>
    </citation>
    <scope>NUCLEOTIDE SEQUENCE</scope>
    <source>
        <strain evidence="4">Isolate 1-1 / race 1 (BBBD)</strain>
        <strain evidence="3">isolate 1-1 / race 1 (BBBD)</strain>
    </source>
</reference>
<reference evidence="3" key="4">
    <citation type="submission" date="2025-05" db="UniProtKB">
        <authorList>
            <consortium name="EnsemblFungi"/>
        </authorList>
    </citation>
    <scope>IDENTIFICATION</scope>
    <source>
        <strain evidence="3">isolate 1-1 / race 1 (BBBD)</strain>
    </source>
</reference>
<organism evidence="2">
    <name type="scientific">Puccinia triticina (isolate 1-1 / race 1 (BBBD))</name>
    <name type="common">Brown leaf rust fungus</name>
    <dbReference type="NCBI Taxonomy" id="630390"/>
    <lineage>
        <taxon>Eukaryota</taxon>
        <taxon>Fungi</taxon>
        <taxon>Dikarya</taxon>
        <taxon>Basidiomycota</taxon>
        <taxon>Pucciniomycotina</taxon>
        <taxon>Pucciniomycetes</taxon>
        <taxon>Pucciniales</taxon>
        <taxon>Pucciniaceae</taxon>
        <taxon>Puccinia</taxon>
    </lineage>
</organism>
<feature type="region of interest" description="Disordered" evidence="1">
    <location>
        <begin position="44"/>
        <end position="63"/>
    </location>
</feature>
<name>A0A180G803_PUCT1</name>
<sequence>QRIKSHLIKEKKMAKTLDRRYLLPALRELRAAASLEMEEEVAFTSEQVKPQAPLPPATSFKESNNIMKKMEADRRPRDAPAQSQAPATVDDLSRMLQSFEQRLKKELAVSSPVAAARAGLRGPLVCYYCHLEGHGTARCFKLKKDKEEKLVKQKGTNFFLPNGALIPFDASRPIRHVVASYQPQVSSATTEFRTTCGSLDPWYPPAVSSQSFSGVYESDPARKKHEAPKPFKAPAVHPSAVKRLSGFGPWPDRPGRSS</sequence>
<reference evidence="2" key="1">
    <citation type="submission" date="2009-11" db="EMBL/GenBank/DDBJ databases">
        <authorList>
            <consortium name="The Broad Institute Genome Sequencing Platform"/>
            <person name="Ward D."/>
            <person name="Feldgarden M."/>
            <person name="Earl A."/>
            <person name="Young S.K."/>
            <person name="Zeng Q."/>
            <person name="Koehrsen M."/>
            <person name="Alvarado L."/>
            <person name="Berlin A."/>
            <person name="Bochicchio J."/>
            <person name="Borenstein D."/>
            <person name="Chapman S.B."/>
            <person name="Chen Z."/>
            <person name="Engels R."/>
            <person name="Freedman E."/>
            <person name="Gellesch M."/>
            <person name="Goldberg J."/>
            <person name="Griggs A."/>
            <person name="Gujja S."/>
            <person name="Heilman E."/>
            <person name="Heiman D."/>
            <person name="Hepburn T."/>
            <person name="Howarth C."/>
            <person name="Jen D."/>
            <person name="Larson L."/>
            <person name="Lewis B."/>
            <person name="Mehta T."/>
            <person name="Park D."/>
            <person name="Pearson M."/>
            <person name="Roberts A."/>
            <person name="Saif S."/>
            <person name="Shea T."/>
            <person name="Shenoy N."/>
            <person name="Sisk P."/>
            <person name="Stolte C."/>
            <person name="Sykes S."/>
            <person name="Thomson T."/>
            <person name="Walk T."/>
            <person name="White J."/>
            <person name="Yandava C."/>
            <person name="Izard J."/>
            <person name="Baranova O.V."/>
            <person name="Blanton J.M."/>
            <person name="Tanner A.C."/>
            <person name="Dewhirst F.E."/>
            <person name="Haas B."/>
            <person name="Nusbaum C."/>
            <person name="Birren B."/>
        </authorList>
    </citation>
    <scope>NUCLEOTIDE SEQUENCE [LARGE SCALE GENOMIC DNA]</scope>
    <source>
        <strain evidence="2">1-1 BBBD Race 1</strain>
    </source>
</reference>
<dbReference type="EMBL" id="ADAS02000223">
    <property type="protein sequence ID" value="OAV88023.1"/>
    <property type="molecule type" value="Genomic_DNA"/>
</dbReference>
<dbReference type="VEuPathDB" id="FungiDB:PTTG_11279"/>
<feature type="region of interest" description="Disordered" evidence="1">
    <location>
        <begin position="214"/>
        <end position="258"/>
    </location>
</feature>
<dbReference type="EnsemblFungi" id="PTTG_11279-t43_1">
    <property type="protein sequence ID" value="PTTG_11279-t43_1-p1"/>
    <property type="gene ID" value="PTTG_11279"/>
</dbReference>
<feature type="non-terminal residue" evidence="2">
    <location>
        <position position="1"/>
    </location>
</feature>
<protein>
    <submittedName>
        <fullName evidence="2 3">Uncharacterized protein</fullName>
    </submittedName>
</protein>
<dbReference type="AlphaFoldDB" id="A0A180G803"/>
<keyword evidence="4" id="KW-1185">Reference proteome</keyword>
<evidence type="ECO:0000313" key="2">
    <source>
        <dbReference type="EMBL" id="OAV88023.1"/>
    </source>
</evidence>
<evidence type="ECO:0000313" key="4">
    <source>
        <dbReference type="Proteomes" id="UP000005240"/>
    </source>
</evidence>
<dbReference type="Proteomes" id="UP000005240">
    <property type="component" value="Unassembled WGS sequence"/>
</dbReference>